<evidence type="ECO:0000313" key="11">
    <source>
        <dbReference type="EMBL" id="GBN11393.1"/>
    </source>
</evidence>
<feature type="signal peptide" evidence="9">
    <location>
        <begin position="1"/>
        <end position="17"/>
    </location>
</feature>
<dbReference type="OrthoDB" id="291007at2759"/>
<evidence type="ECO:0000259" key="10">
    <source>
        <dbReference type="PROSITE" id="PS51864"/>
    </source>
</evidence>
<feature type="binding site" evidence="8">
    <location>
        <position position="143"/>
    </location>
    <ligand>
        <name>Zn(2+)</name>
        <dbReference type="ChEBI" id="CHEBI:29105"/>
        <note>catalytic</note>
    </ligand>
</feature>
<keyword evidence="9" id="KW-0732">Signal</keyword>
<evidence type="ECO:0000256" key="2">
    <source>
        <dbReference type="ARBA" id="ARBA00022670"/>
    </source>
</evidence>
<keyword evidence="12" id="KW-1185">Reference proteome</keyword>
<comment type="caution">
    <text evidence="8">Lacks conserved residue(s) required for the propagation of feature annotation.</text>
</comment>
<evidence type="ECO:0000256" key="8">
    <source>
        <dbReference type="PROSITE-ProRule" id="PRU01211"/>
    </source>
</evidence>
<dbReference type="InterPro" id="IPR006026">
    <property type="entry name" value="Peptidase_Metallo"/>
</dbReference>
<keyword evidence="5 8" id="KW-0862">Zinc</keyword>
<feature type="binding site" evidence="8">
    <location>
        <position position="147"/>
    </location>
    <ligand>
        <name>Zn(2+)</name>
        <dbReference type="ChEBI" id="CHEBI:29105"/>
        <note>catalytic</note>
    </ligand>
</feature>
<dbReference type="Pfam" id="PF01400">
    <property type="entry name" value="Astacin"/>
    <property type="match status" value="1"/>
</dbReference>
<dbReference type="SUPFAM" id="SSF55486">
    <property type="entry name" value="Metalloproteases ('zincins'), catalytic domain"/>
    <property type="match status" value="1"/>
</dbReference>
<evidence type="ECO:0000313" key="12">
    <source>
        <dbReference type="Proteomes" id="UP000499080"/>
    </source>
</evidence>
<dbReference type="PRINTS" id="PR00480">
    <property type="entry name" value="ASTACIN"/>
</dbReference>
<keyword evidence="3 8" id="KW-0479">Metal-binding</keyword>
<accession>A0A4Y2LBZ9</accession>
<protein>
    <recommendedName>
        <fullName evidence="9">Metalloendopeptidase</fullName>
        <ecNumber evidence="9">3.4.24.-</ecNumber>
    </recommendedName>
</protein>
<feature type="binding site" evidence="8">
    <location>
        <position position="153"/>
    </location>
    <ligand>
        <name>Zn(2+)</name>
        <dbReference type="ChEBI" id="CHEBI:29105"/>
        <note>catalytic</note>
    </ligand>
</feature>
<proteinExistence type="predicted"/>
<comment type="cofactor">
    <cofactor evidence="8 9">
        <name>Zn(2+)</name>
        <dbReference type="ChEBI" id="CHEBI:29105"/>
    </cofactor>
    <text evidence="8 9">Binds 1 zinc ion per subunit.</text>
</comment>
<evidence type="ECO:0000256" key="5">
    <source>
        <dbReference type="ARBA" id="ARBA00022833"/>
    </source>
</evidence>
<gene>
    <name evidence="11" type="primary">nas-15_11</name>
    <name evidence="11" type="ORF">AVEN_275487_1</name>
</gene>
<dbReference type="SMART" id="SM00235">
    <property type="entry name" value="ZnMc"/>
    <property type="match status" value="1"/>
</dbReference>
<reference evidence="11 12" key="1">
    <citation type="journal article" date="2019" name="Sci. Rep.">
        <title>Orb-weaving spider Araneus ventricosus genome elucidates the spidroin gene catalogue.</title>
        <authorList>
            <person name="Kono N."/>
            <person name="Nakamura H."/>
            <person name="Ohtoshi R."/>
            <person name="Moran D.A.P."/>
            <person name="Shinohara A."/>
            <person name="Yoshida Y."/>
            <person name="Fujiwara M."/>
            <person name="Mori M."/>
            <person name="Tomita M."/>
            <person name="Arakawa K."/>
        </authorList>
    </citation>
    <scope>NUCLEOTIDE SEQUENCE [LARGE SCALE GENOMIC DNA]</scope>
</reference>
<feature type="chain" id="PRO_5021507653" description="Metalloendopeptidase" evidence="9">
    <location>
        <begin position="18"/>
        <end position="252"/>
    </location>
</feature>
<keyword evidence="6 8" id="KW-0482">Metalloprotease</keyword>
<dbReference type="InterPro" id="IPR024079">
    <property type="entry name" value="MetalloPept_cat_dom_sf"/>
</dbReference>
<dbReference type="AlphaFoldDB" id="A0A4Y2LBZ9"/>
<dbReference type="CDD" id="cd04280">
    <property type="entry name" value="ZnMc_astacin_like"/>
    <property type="match status" value="1"/>
</dbReference>
<dbReference type="InterPro" id="IPR001506">
    <property type="entry name" value="Peptidase_M12A"/>
</dbReference>
<dbReference type="EC" id="3.4.24.-" evidence="9"/>
<comment type="subunit">
    <text evidence="1">Monomer.</text>
</comment>
<dbReference type="Gene3D" id="3.40.390.10">
    <property type="entry name" value="Collagenase (Catalytic Domain)"/>
    <property type="match status" value="1"/>
</dbReference>
<keyword evidence="4 8" id="KW-0378">Hydrolase</keyword>
<dbReference type="InterPro" id="IPR034035">
    <property type="entry name" value="Astacin-like_dom"/>
</dbReference>
<evidence type="ECO:0000256" key="3">
    <source>
        <dbReference type="ARBA" id="ARBA00022723"/>
    </source>
</evidence>
<evidence type="ECO:0000256" key="9">
    <source>
        <dbReference type="RuleBase" id="RU361183"/>
    </source>
</evidence>
<dbReference type="GO" id="GO:0006508">
    <property type="term" value="P:proteolysis"/>
    <property type="evidence" value="ECO:0007669"/>
    <property type="project" value="UniProtKB-KW"/>
</dbReference>
<comment type="caution">
    <text evidence="11">The sequence shown here is derived from an EMBL/GenBank/DDBJ whole genome shotgun (WGS) entry which is preliminary data.</text>
</comment>
<organism evidence="11 12">
    <name type="scientific">Araneus ventricosus</name>
    <name type="common">Orbweaver spider</name>
    <name type="synonym">Epeira ventricosa</name>
    <dbReference type="NCBI Taxonomy" id="182803"/>
    <lineage>
        <taxon>Eukaryota</taxon>
        <taxon>Metazoa</taxon>
        <taxon>Ecdysozoa</taxon>
        <taxon>Arthropoda</taxon>
        <taxon>Chelicerata</taxon>
        <taxon>Arachnida</taxon>
        <taxon>Araneae</taxon>
        <taxon>Araneomorphae</taxon>
        <taxon>Entelegynae</taxon>
        <taxon>Araneoidea</taxon>
        <taxon>Araneidae</taxon>
        <taxon>Araneus</taxon>
    </lineage>
</organism>
<dbReference type="PROSITE" id="PS51864">
    <property type="entry name" value="ASTACIN"/>
    <property type="match status" value="1"/>
</dbReference>
<evidence type="ECO:0000256" key="6">
    <source>
        <dbReference type="ARBA" id="ARBA00023049"/>
    </source>
</evidence>
<evidence type="ECO:0000256" key="1">
    <source>
        <dbReference type="ARBA" id="ARBA00011245"/>
    </source>
</evidence>
<sequence>MILPISLTILLAGSCHSAFSSYGSFHPLENYNSDLFQGDILLRNGTFDEDRFATTHKWLRWPDGIVPYELDEIYSESDIELIRSSMDEFEKHTCIRWVERTDEDDYVEIYSDMGCYAEMGRIGGVQSLSLESEICMKKGVILHEMMHALGFLHEQTRYDRDNYVRVWWDNIVPGMEPNFAKMRPSEIDLLDLDYDYRSVMHYGAYMFAQDRSLPTLKPTKQHIPLKQLGYGQAEGVFTDLDIQKINKFYECS</sequence>
<dbReference type="PANTHER" id="PTHR10127">
    <property type="entry name" value="DISCOIDIN, CUB, EGF, LAMININ , AND ZINC METALLOPROTEASE DOMAIN CONTAINING"/>
    <property type="match status" value="1"/>
</dbReference>
<dbReference type="PANTHER" id="PTHR10127:SF780">
    <property type="entry name" value="METALLOENDOPEPTIDASE"/>
    <property type="match status" value="1"/>
</dbReference>
<evidence type="ECO:0000256" key="4">
    <source>
        <dbReference type="ARBA" id="ARBA00022801"/>
    </source>
</evidence>
<feature type="domain" description="Peptidase M12A" evidence="10">
    <location>
        <begin position="51"/>
        <end position="252"/>
    </location>
</feature>
<keyword evidence="2 8" id="KW-0645">Protease</keyword>
<evidence type="ECO:0000256" key="7">
    <source>
        <dbReference type="ARBA" id="ARBA00025529"/>
    </source>
</evidence>
<dbReference type="Proteomes" id="UP000499080">
    <property type="component" value="Unassembled WGS sequence"/>
</dbReference>
<name>A0A4Y2LBZ9_ARAVE</name>
<dbReference type="GO" id="GO:0008270">
    <property type="term" value="F:zinc ion binding"/>
    <property type="evidence" value="ECO:0007669"/>
    <property type="project" value="UniProtKB-UniRule"/>
</dbReference>
<feature type="active site" evidence="8">
    <location>
        <position position="144"/>
    </location>
</feature>
<comment type="function">
    <text evidence="7">Zinc metalloprotease. Provoques deadhesion of endothelial cells from cell cultures, and also degradation of fibronectin, fibrinogen and gelatin in vitro. Its role in the venom is not fully understood but it might act as a spreading factor that facilitates diffusion of other venom toxins. Alternatively, it might be involved in the proteolytic processing of other venom toxins or it might play a role in extra-oral digestion of prey.</text>
</comment>
<dbReference type="EMBL" id="BGPR01005570">
    <property type="protein sequence ID" value="GBN11393.1"/>
    <property type="molecule type" value="Genomic_DNA"/>
</dbReference>
<dbReference type="GO" id="GO:0004222">
    <property type="term" value="F:metalloendopeptidase activity"/>
    <property type="evidence" value="ECO:0007669"/>
    <property type="project" value="UniProtKB-UniRule"/>
</dbReference>